<dbReference type="Gene3D" id="2.40.160.10">
    <property type="entry name" value="Porin"/>
    <property type="match status" value="1"/>
</dbReference>
<protein>
    <submittedName>
        <fullName evidence="1">Phosphate-specific outer membrane porin OprP Pyrophosphate-specific outer membrane porin OprO</fullName>
    </submittedName>
</protein>
<accession>A0A3B0XR00</accession>
<dbReference type="SUPFAM" id="SSF56935">
    <property type="entry name" value="Porins"/>
    <property type="match status" value="1"/>
</dbReference>
<dbReference type="InterPro" id="IPR010870">
    <property type="entry name" value="Porin_O/P"/>
</dbReference>
<dbReference type="InterPro" id="IPR023614">
    <property type="entry name" value="Porin_dom_sf"/>
</dbReference>
<dbReference type="EMBL" id="UOFI01000082">
    <property type="protein sequence ID" value="VAW66543.1"/>
    <property type="molecule type" value="Genomic_DNA"/>
</dbReference>
<name>A0A3B0XR00_9ZZZZ</name>
<gene>
    <name evidence="1" type="ORF">MNBD_GAMMA09-1756</name>
</gene>
<reference evidence="1" key="1">
    <citation type="submission" date="2018-06" db="EMBL/GenBank/DDBJ databases">
        <authorList>
            <person name="Zhirakovskaya E."/>
        </authorList>
    </citation>
    <scope>NUCLEOTIDE SEQUENCE</scope>
</reference>
<dbReference type="Pfam" id="PF07396">
    <property type="entry name" value="Porin_O_P"/>
    <property type="match status" value="1"/>
</dbReference>
<sequence length="441" mass="47850">MKFRFRLPILHCAVLCATASFSLPALSADSAMDDLLDVLHDKGTITATEYETIKKSKSTETTKEAARVKTGKSGLKLSSSDGNFKFQLGGRVMIDTAFYNKDSTSLGNGAEIRRARLFVKGTAYDDWFYKVQFDFAGNSTSLKDVYMGYSGLDSAKIKIGHFKEPFSIEEQTSSKYITFMERGLPNAFSPGRNTGFAVSTHGKTWGAAAGYFFDGVKNSSSPESQGTGATGRIHFAPLAGKTRVIHLGAAASFRSASGDNEIRFRERPESHVTSTRLVDTSTISNYNNQTLYGLEAAAVFGSFSLQGEYMLANVDVSGAGSDPDFNGWYIFASYFLSGEHRPYKVSSGSFGRVKPDSIVGQGGTGAWEVAVRYSSIDLQDSGYTGGAQNDITLGVNWYATPNVRFMMNYVHASTNPTSPTTFAGTGDENINIIQLRGQVDF</sequence>
<dbReference type="AlphaFoldDB" id="A0A3B0XR00"/>
<evidence type="ECO:0000313" key="1">
    <source>
        <dbReference type="EMBL" id="VAW66543.1"/>
    </source>
</evidence>
<proteinExistence type="predicted"/>
<organism evidence="1">
    <name type="scientific">hydrothermal vent metagenome</name>
    <dbReference type="NCBI Taxonomy" id="652676"/>
    <lineage>
        <taxon>unclassified sequences</taxon>
        <taxon>metagenomes</taxon>
        <taxon>ecological metagenomes</taxon>
    </lineage>
</organism>